<evidence type="ECO:0000313" key="1">
    <source>
        <dbReference type="EMBL" id="SJZ99214.1"/>
    </source>
</evidence>
<keyword evidence="2" id="KW-1185">Reference proteome</keyword>
<protein>
    <submittedName>
        <fullName evidence="1">Uncharacterized protein</fullName>
    </submittedName>
</protein>
<organism evidence="1 2">
    <name type="scientific">Eubacterium ruminantium</name>
    <dbReference type="NCBI Taxonomy" id="42322"/>
    <lineage>
        <taxon>Bacteria</taxon>
        <taxon>Bacillati</taxon>
        <taxon>Bacillota</taxon>
        <taxon>Clostridia</taxon>
        <taxon>Eubacteriales</taxon>
        <taxon>Eubacteriaceae</taxon>
        <taxon>Eubacterium</taxon>
    </lineage>
</organism>
<sequence>MLSIKLNMIHNETADLITYAKEVLAASVEPVNYDDLYIMEQKMERIERMAGEIREIIQKTYDDLEIEDD</sequence>
<proteinExistence type="predicted"/>
<dbReference type="Proteomes" id="UP000189857">
    <property type="component" value="Unassembled WGS sequence"/>
</dbReference>
<accession>A0A1T4Q6A7</accession>
<dbReference type="EMBL" id="FUXA01000016">
    <property type="protein sequence ID" value="SJZ99214.1"/>
    <property type="molecule type" value="Genomic_DNA"/>
</dbReference>
<dbReference type="RefSeq" id="WP_078788076.1">
    <property type="nucleotide sequence ID" value="NZ_FMTO01000014.1"/>
</dbReference>
<gene>
    <name evidence="1" type="ORF">SAMN02745110_02284</name>
</gene>
<dbReference type="AlphaFoldDB" id="A0A1T4Q6A7"/>
<reference evidence="1 2" key="1">
    <citation type="submission" date="2017-02" db="EMBL/GenBank/DDBJ databases">
        <authorList>
            <person name="Peterson S.W."/>
        </authorList>
    </citation>
    <scope>NUCLEOTIDE SEQUENCE [LARGE SCALE GENOMIC DNA]</scope>
    <source>
        <strain evidence="1 2">ATCC 17233</strain>
    </source>
</reference>
<name>A0A1T4Q6A7_9FIRM</name>
<evidence type="ECO:0000313" key="2">
    <source>
        <dbReference type="Proteomes" id="UP000189857"/>
    </source>
</evidence>